<evidence type="ECO:0000313" key="4">
    <source>
        <dbReference type="Proteomes" id="UP001224775"/>
    </source>
</evidence>
<accession>A0AAD8XUQ0</accession>
<evidence type="ECO:0000313" key="3">
    <source>
        <dbReference type="EMBL" id="KAK1733852.1"/>
    </source>
</evidence>
<organism evidence="3 4">
    <name type="scientific">Skeletonema marinoi</name>
    <dbReference type="NCBI Taxonomy" id="267567"/>
    <lineage>
        <taxon>Eukaryota</taxon>
        <taxon>Sar</taxon>
        <taxon>Stramenopiles</taxon>
        <taxon>Ochrophyta</taxon>
        <taxon>Bacillariophyta</taxon>
        <taxon>Coscinodiscophyceae</taxon>
        <taxon>Thalassiosirophycidae</taxon>
        <taxon>Thalassiosirales</taxon>
        <taxon>Skeletonemataceae</taxon>
        <taxon>Skeletonema</taxon>
        <taxon>Skeletonema marinoi-dohrnii complex</taxon>
    </lineage>
</organism>
<evidence type="ECO:0000256" key="1">
    <source>
        <dbReference type="SAM" id="MobiDB-lite"/>
    </source>
</evidence>
<feature type="region of interest" description="Disordered" evidence="1">
    <location>
        <begin position="225"/>
        <end position="326"/>
    </location>
</feature>
<dbReference type="AlphaFoldDB" id="A0AAD8XUQ0"/>
<feature type="compositionally biased region" description="Polar residues" evidence="1">
    <location>
        <begin position="231"/>
        <end position="243"/>
    </location>
</feature>
<feature type="chain" id="PRO_5042037117" evidence="2">
    <location>
        <begin position="21"/>
        <end position="326"/>
    </location>
</feature>
<feature type="region of interest" description="Disordered" evidence="1">
    <location>
        <begin position="70"/>
        <end position="90"/>
    </location>
</feature>
<name>A0AAD8XUQ0_9STRA</name>
<comment type="caution">
    <text evidence="3">The sequence shown here is derived from an EMBL/GenBank/DDBJ whole genome shotgun (WGS) entry which is preliminary data.</text>
</comment>
<feature type="signal peptide" evidence="2">
    <location>
        <begin position="1"/>
        <end position="20"/>
    </location>
</feature>
<keyword evidence="4" id="KW-1185">Reference proteome</keyword>
<keyword evidence="2" id="KW-0732">Signal</keyword>
<feature type="compositionally biased region" description="Polar residues" evidence="1">
    <location>
        <begin position="251"/>
        <end position="265"/>
    </location>
</feature>
<feature type="compositionally biased region" description="Basic residues" evidence="1">
    <location>
        <begin position="315"/>
        <end position="326"/>
    </location>
</feature>
<evidence type="ECO:0000256" key="2">
    <source>
        <dbReference type="SAM" id="SignalP"/>
    </source>
</evidence>
<gene>
    <name evidence="3" type="ORF">QTG54_015379</name>
</gene>
<protein>
    <submittedName>
        <fullName evidence="3">Uncharacterized protein</fullName>
    </submittedName>
</protein>
<proteinExistence type="predicted"/>
<dbReference type="EMBL" id="JATAAI010000043">
    <property type="protein sequence ID" value="KAK1733852.1"/>
    <property type="molecule type" value="Genomic_DNA"/>
</dbReference>
<sequence>MNNISYLAVLLASAAVGTQGKYLCSCSPTIFNFALDFSNDDCTVDTITGNPGVEVAMCLQEVVDAVPGQPASDEAISTSKFGRLRDDEHDQDELRSLQTADKVVEVVSAQFLEFSTDGVATVIHSDNTYITTSLLDGEAMQFFSVSSMLNSSVPLADQTENPALVPAGASLILYGKTESGKVIRNRFFWLYEMTNCGRDNKPVQVGDQIGWVKVEPGELGGAWPAFCPARQTASPTISPTISPRTKDPAHNPSSAPIEQIPTVTPSAKPVTTDAPSTGPSAKPIPDPSPREKPTHSVFGSKSTKSKSLKPPHSSKSSKSKSAKKSS</sequence>
<reference evidence="3" key="1">
    <citation type="submission" date="2023-06" db="EMBL/GenBank/DDBJ databases">
        <title>Survivors Of The Sea: Transcriptome response of Skeletonema marinoi to long-term dormancy.</title>
        <authorList>
            <person name="Pinder M.I.M."/>
            <person name="Kourtchenko O."/>
            <person name="Robertson E.K."/>
            <person name="Larsson T."/>
            <person name="Maumus F."/>
            <person name="Osuna-Cruz C.M."/>
            <person name="Vancaester E."/>
            <person name="Stenow R."/>
            <person name="Vandepoele K."/>
            <person name="Ploug H."/>
            <person name="Bruchert V."/>
            <person name="Godhe A."/>
            <person name="Topel M."/>
        </authorList>
    </citation>
    <scope>NUCLEOTIDE SEQUENCE</scope>
    <source>
        <strain evidence="3">R05AC</strain>
    </source>
</reference>
<dbReference type="Proteomes" id="UP001224775">
    <property type="component" value="Unassembled WGS sequence"/>
</dbReference>